<organism evidence="2 3">
    <name type="scientific">Coniella lustricola</name>
    <dbReference type="NCBI Taxonomy" id="2025994"/>
    <lineage>
        <taxon>Eukaryota</taxon>
        <taxon>Fungi</taxon>
        <taxon>Dikarya</taxon>
        <taxon>Ascomycota</taxon>
        <taxon>Pezizomycotina</taxon>
        <taxon>Sordariomycetes</taxon>
        <taxon>Sordariomycetidae</taxon>
        <taxon>Diaporthales</taxon>
        <taxon>Schizoparmaceae</taxon>
        <taxon>Coniella</taxon>
    </lineage>
</organism>
<evidence type="ECO:0000313" key="2">
    <source>
        <dbReference type="EMBL" id="PSR76130.1"/>
    </source>
</evidence>
<keyword evidence="2" id="KW-0808">Transferase</keyword>
<feature type="domain" description="Protein kinase" evidence="1">
    <location>
        <begin position="1"/>
        <end position="269"/>
    </location>
</feature>
<evidence type="ECO:0000313" key="3">
    <source>
        <dbReference type="Proteomes" id="UP000241462"/>
    </source>
</evidence>
<dbReference type="OrthoDB" id="10252171at2759"/>
<sequence length="269" mass="30598">MASTLKGNSGREYIKNAILRQYPKAPEFNIHRASCGGSLFVVKRVSESFFHLSKELEEEFRESKRLRIYIDCNKAEHTLIYDHYKNTLLGLLEKYPNFPPIEIKKILRYTGNAIKELYEKDWIYIVALGDFNLALKLVDQQPLRAPQAVGNAIWRSPEGQSGKGIAKPSDIFSFGLVCIYSLGGGPILILDNEIIQGLKDNGMPDVLYKSASEITDAEAVDDPDARFERWSRDIAPHLDSDAKKMILQMVNLDPLKRATIQEILHSSWW</sequence>
<dbReference type="Pfam" id="PF00069">
    <property type="entry name" value="Pkinase"/>
    <property type="match status" value="1"/>
</dbReference>
<protein>
    <submittedName>
        <fullName evidence="2">Kinase-like domain-containing protein</fullName>
    </submittedName>
</protein>
<dbReference type="SMART" id="SM00220">
    <property type="entry name" value="S_TKc"/>
    <property type="match status" value="1"/>
</dbReference>
<dbReference type="PROSITE" id="PS50011">
    <property type="entry name" value="PROTEIN_KINASE_DOM"/>
    <property type="match status" value="1"/>
</dbReference>
<dbReference type="AlphaFoldDB" id="A0A2T2ZTH8"/>
<dbReference type="EMBL" id="KZ678724">
    <property type="protein sequence ID" value="PSR76130.1"/>
    <property type="molecule type" value="Genomic_DNA"/>
</dbReference>
<dbReference type="STRING" id="2025994.A0A2T2ZTH8"/>
<dbReference type="Proteomes" id="UP000241462">
    <property type="component" value="Unassembled WGS sequence"/>
</dbReference>
<dbReference type="InParanoid" id="A0A2T2ZTH8"/>
<keyword evidence="2" id="KW-0418">Kinase</keyword>
<dbReference type="SUPFAM" id="SSF56112">
    <property type="entry name" value="Protein kinase-like (PK-like)"/>
    <property type="match status" value="1"/>
</dbReference>
<reference evidence="2 3" key="1">
    <citation type="journal article" date="2018" name="Mycol. Prog.">
        <title>Coniella lustricola, a new species from submerged detritus.</title>
        <authorList>
            <person name="Raudabaugh D.B."/>
            <person name="Iturriaga T."/>
            <person name="Carver A."/>
            <person name="Mondo S."/>
            <person name="Pangilinan J."/>
            <person name="Lipzen A."/>
            <person name="He G."/>
            <person name="Amirebrahimi M."/>
            <person name="Grigoriev I.V."/>
            <person name="Miller A.N."/>
        </authorList>
    </citation>
    <scope>NUCLEOTIDE SEQUENCE [LARGE SCALE GENOMIC DNA]</scope>
    <source>
        <strain evidence="2 3">B22-T-1</strain>
    </source>
</reference>
<dbReference type="InterPro" id="IPR011009">
    <property type="entry name" value="Kinase-like_dom_sf"/>
</dbReference>
<dbReference type="InterPro" id="IPR000719">
    <property type="entry name" value="Prot_kinase_dom"/>
</dbReference>
<accession>A0A2T2ZTH8</accession>
<gene>
    <name evidence="2" type="ORF">BD289DRAFT_463890</name>
</gene>
<dbReference type="GO" id="GO:0005524">
    <property type="term" value="F:ATP binding"/>
    <property type="evidence" value="ECO:0007669"/>
    <property type="project" value="InterPro"/>
</dbReference>
<evidence type="ECO:0000259" key="1">
    <source>
        <dbReference type="PROSITE" id="PS50011"/>
    </source>
</evidence>
<keyword evidence="3" id="KW-1185">Reference proteome</keyword>
<proteinExistence type="predicted"/>
<name>A0A2T2ZTH8_9PEZI</name>
<dbReference type="GO" id="GO:0004672">
    <property type="term" value="F:protein kinase activity"/>
    <property type="evidence" value="ECO:0007669"/>
    <property type="project" value="InterPro"/>
</dbReference>
<dbReference type="Gene3D" id="1.10.510.10">
    <property type="entry name" value="Transferase(Phosphotransferase) domain 1"/>
    <property type="match status" value="1"/>
</dbReference>